<keyword evidence="1" id="KW-0175">Coiled coil</keyword>
<feature type="coiled-coil region" evidence="1">
    <location>
        <begin position="95"/>
        <end position="149"/>
    </location>
</feature>
<evidence type="ECO:0000256" key="1">
    <source>
        <dbReference type="SAM" id="Coils"/>
    </source>
</evidence>
<evidence type="ECO:0000313" key="3">
    <source>
        <dbReference type="EMBL" id="CAD8574198.1"/>
    </source>
</evidence>
<keyword evidence="2" id="KW-0812">Transmembrane</keyword>
<keyword evidence="2" id="KW-1133">Transmembrane helix</keyword>
<feature type="transmembrane region" description="Helical" evidence="2">
    <location>
        <begin position="67"/>
        <end position="87"/>
    </location>
</feature>
<dbReference type="AlphaFoldDB" id="A0A7S0K9A5"/>
<dbReference type="EMBL" id="HBEU01000501">
    <property type="protein sequence ID" value="CAD8574198.1"/>
    <property type="molecule type" value="Transcribed_RNA"/>
</dbReference>
<sequence>MSPSNHRFLSIPLLPREERVLSREEREEENDDDLRLTTDILNGVILTSLCMFLVALSFAMIFVSDHIFAVIFLACLNVFFTAPIISLTETKIMEQVTVEKSIRRLERDVKKLTKENENKREREWELEKKRDKLEEYEELLEAIVDLQGEMPLRLQKKRWSRESLQTKVDHVVSLVQQKKEIDQNFKDVLMKKAVEDIIQIAVKIYRPNELSISASETDDIIEKIRQRVASVEVDEQELRNTVKTFGDLFNVLTLVLLNGTNRIIRLRQSVPDVFKTGISRRLNTTSTSLQESAEETKDDINLLISQ</sequence>
<name>A0A7S0K9A5_9STRA</name>
<reference evidence="3" key="1">
    <citation type="submission" date="2021-01" db="EMBL/GenBank/DDBJ databases">
        <authorList>
            <person name="Corre E."/>
            <person name="Pelletier E."/>
            <person name="Niang G."/>
            <person name="Scheremetjew M."/>
            <person name="Finn R."/>
            <person name="Kale V."/>
            <person name="Holt S."/>
            <person name="Cochrane G."/>
            <person name="Meng A."/>
            <person name="Brown T."/>
            <person name="Cohen L."/>
        </authorList>
    </citation>
    <scope>NUCLEOTIDE SEQUENCE</scope>
    <source>
        <strain evidence="3">B651</strain>
    </source>
</reference>
<feature type="transmembrane region" description="Helical" evidence="2">
    <location>
        <begin position="40"/>
        <end position="61"/>
    </location>
</feature>
<protein>
    <submittedName>
        <fullName evidence="3">Uncharacterized protein</fullName>
    </submittedName>
</protein>
<gene>
    <name evidence="3" type="ORF">LDAN0322_LOCUS342</name>
</gene>
<proteinExistence type="predicted"/>
<organism evidence="3">
    <name type="scientific">Leptocylindrus aporus</name>
    <dbReference type="NCBI Taxonomy" id="1398097"/>
    <lineage>
        <taxon>Eukaryota</taxon>
        <taxon>Sar</taxon>
        <taxon>Stramenopiles</taxon>
        <taxon>Ochrophyta</taxon>
        <taxon>Bacillariophyta</taxon>
        <taxon>Coscinodiscophyceae</taxon>
        <taxon>Chaetocerotophycidae</taxon>
        <taxon>Leptocylindrales</taxon>
        <taxon>Leptocylindraceae</taxon>
        <taxon>Leptocylindrus</taxon>
    </lineage>
</organism>
<keyword evidence="2" id="KW-0472">Membrane</keyword>
<accession>A0A7S0K9A5</accession>
<evidence type="ECO:0000256" key="2">
    <source>
        <dbReference type="SAM" id="Phobius"/>
    </source>
</evidence>